<sequence length="89" mass="8646">MGGAGRETDPGGRTAAGATAGCRVTTRELSAGEGTALRSSPGTTAAVSRKARAVPGAALLSSGRVGAGDRSDSRSAARNRCESGGATRN</sequence>
<dbReference type="AlphaFoldDB" id="A0A1I2D7P2"/>
<evidence type="ECO:0000256" key="1">
    <source>
        <dbReference type="SAM" id="MobiDB-lite"/>
    </source>
</evidence>
<evidence type="ECO:0000313" key="3">
    <source>
        <dbReference type="Proteomes" id="UP000199645"/>
    </source>
</evidence>
<gene>
    <name evidence="2" type="ORF">SAMN05421541_103460</name>
</gene>
<dbReference type="Proteomes" id="UP000199645">
    <property type="component" value="Unassembled WGS sequence"/>
</dbReference>
<reference evidence="2 3" key="1">
    <citation type="submission" date="2016-10" db="EMBL/GenBank/DDBJ databases">
        <authorList>
            <person name="de Groot N.N."/>
        </authorList>
    </citation>
    <scope>NUCLEOTIDE SEQUENCE [LARGE SCALE GENOMIC DNA]</scope>
    <source>
        <strain evidence="2 3">DSM 43019</strain>
    </source>
</reference>
<organism evidence="2 3">
    <name type="scientific">Actinoplanes philippinensis</name>
    <dbReference type="NCBI Taxonomy" id="35752"/>
    <lineage>
        <taxon>Bacteria</taxon>
        <taxon>Bacillati</taxon>
        <taxon>Actinomycetota</taxon>
        <taxon>Actinomycetes</taxon>
        <taxon>Micromonosporales</taxon>
        <taxon>Micromonosporaceae</taxon>
        <taxon>Actinoplanes</taxon>
    </lineage>
</organism>
<keyword evidence="3" id="KW-1185">Reference proteome</keyword>
<accession>A0A1I2D7P2</accession>
<feature type="compositionally biased region" description="Basic and acidic residues" evidence="1">
    <location>
        <begin position="67"/>
        <end position="81"/>
    </location>
</feature>
<evidence type="ECO:0000313" key="2">
    <source>
        <dbReference type="EMBL" id="SFE76471.1"/>
    </source>
</evidence>
<dbReference type="STRING" id="35752.SAMN05421541_103460"/>
<feature type="compositionally biased region" description="Basic and acidic residues" evidence="1">
    <location>
        <begin position="1"/>
        <end position="10"/>
    </location>
</feature>
<proteinExistence type="predicted"/>
<dbReference type="EMBL" id="FONV01000003">
    <property type="protein sequence ID" value="SFE76471.1"/>
    <property type="molecule type" value="Genomic_DNA"/>
</dbReference>
<name>A0A1I2D7P2_9ACTN</name>
<protein>
    <submittedName>
        <fullName evidence="2">Uncharacterized protein</fullName>
    </submittedName>
</protein>
<feature type="region of interest" description="Disordered" evidence="1">
    <location>
        <begin position="1"/>
        <end position="89"/>
    </location>
</feature>
<feature type="compositionally biased region" description="Polar residues" evidence="1">
    <location>
        <begin position="37"/>
        <end position="46"/>
    </location>
</feature>
<feature type="compositionally biased region" description="Low complexity" evidence="1">
    <location>
        <begin position="11"/>
        <end position="24"/>
    </location>
</feature>